<feature type="compositionally biased region" description="Low complexity" evidence="1">
    <location>
        <begin position="91"/>
        <end position="105"/>
    </location>
</feature>
<feature type="compositionally biased region" description="Basic and acidic residues" evidence="1">
    <location>
        <begin position="1"/>
        <end position="12"/>
    </location>
</feature>
<proteinExistence type="predicted"/>
<feature type="region of interest" description="Disordered" evidence="1">
    <location>
        <begin position="86"/>
        <end position="108"/>
    </location>
</feature>
<reference evidence="2 3" key="1">
    <citation type="submission" date="2018-06" db="EMBL/GenBank/DDBJ databases">
        <title>Complete Genomes of Monosporascus.</title>
        <authorList>
            <person name="Robinson A.J."/>
            <person name="Natvig D.O."/>
        </authorList>
    </citation>
    <scope>NUCLEOTIDE SEQUENCE [LARGE SCALE GENOMIC DNA]</scope>
    <source>
        <strain evidence="2 3">CBS 110550</strain>
    </source>
</reference>
<feature type="region of interest" description="Disordered" evidence="1">
    <location>
        <begin position="270"/>
        <end position="296"/>
    </location>
</feature>
<dbReference type="STRING" id="155417.A0A4Q4TYW2"/>
<evidence type="ECO:0000256" key="1">
    <source>
        <dbReference type="SAM" id="MobiDB-lite"/>
    </source>
</evidence>
<protein>
    <submittedName>
        <fullName evidence="2">Uncharacterized protein</fullName>
    </submittedName>
</protein>
<sequence>MSESGRGEDESSKRRKHDHSPQHQIIGEGKDADLGTSATLRLNTPVSESQRVATIGPYPLQIGSADDAFDQEMDVYHLGLALADGPQEFFPSPGQSSPGQPNNSGHQQQQVFDMSSMQSLEIASQPTSEINHEAPSLSVNLGYSLPSIFDANKLADSGIGAETRIGTESVIQRLSTVSFKFSTEMARLDKAPSAQAVDELISPLHEGLRSQNTTAATLTPVDNILNATREFQQILSEYKSSLDIYGQTSALGDSGVLSFAHNSTSNSWDNCTDGSTTTSVPSSISSPSLQATPTANSSSSEAIAKAQHSVFKNDGPTLLLILTCYLQMVDIYIALFSHVHQFLVEVSASENPCLCPVPGISFSNFPLQSGNLQATILIQIVTNLLERVDDLLGLPEKYRLTTKSRCEGLLSDKSLTKLFQIVMKKEGKRNDKGGNGGIGALRKLLKKNRRLLTKSIAP</sequence>
<feature type="region of interest" description="Disordered" evidence="1">
    <location>
        <begin position="1"/>
        <end position="35"/>
    </location>
</feature>
<gene>
    <name evidence="2" type="ORF">DL764_000395</name>
</gene>
<comment type="caution">
    <text evidence="2">The sequence shown here is derived from an EMBL/GenBank/DDBJ whole genome shotgun (WGS) entry which is preliminary data.</text>
</comment>
<dbReference type="EMBL" id="QJNU01000011">
    <property type="protein sequence ID" value="RYP10843.1"/>
    <property type="molecule type" value="Genomic_DNA"/>
</dbReference>
<feature type="compositionally biased region" description="Low complexity" evidence="1">
    <location>
        <begin position="275"/>
        <end position="288"/>
    </location>
</feature>
<organism evidence="2 3">
    <name type="scientific">Monosporascus ibericus</name>
    <dbReference type="NCBI Taxonomy" id="155417"/>
    <lineage>
        <taxon>Eukaryota</taxon>
        <taxon>Fungi</taxon>
        <taxon>Dikarya</taxon>
        <taxon>Ascomycota</taxon>
        <taxon>Pezizomycotina</taxon>
        <taxon>Sordariomycetes</taxon>
        <taxon>Xylariomycetidae</taxon>
        <taxon>Xylariales</taxon>
        <taxon>Xylariales incertae sedis</taxon>
        <taxon>Monosporascus</taxon>
    </lineage>
</organism>
<keyword evidence="3" id="KW-1185">Reference proteome</keyword>
<dbReference type="OrthoDB" id="3434319at2759"/>
<name>A0A4Q4TYW2_9PEZI</name>
<accession>A0A4Q4TYW2</accession>
<evidence type="ECO:0000313" key="2">
    <source>
        <dbReference type="EMBL" id="RYP10843.1"/>
    </source>
</evidence>
<dbReference type="AlphaFoldDB" id="A0A4Q4TYW2"/>
<evidence type="ECO:0000313" key="3">
    <source>
        <dbReference type="Proteomes" id="UP000293360"/>
    </source>
</evidence>
<dbReference type="Proteomes" id="UP000293360">
    <property type="component" value="Unassembled WGS sequence"/>
</dbReference>